<dbReference type="Proteomes" id="UP001589568">
    <property type="component" value="Unassembled WGS sequence"/>
</dbReference>
<gene>
    <name evidence="3" type="ORF">ACFFR3_47345</name>
</gene>
<evidence type="ECO:0000313" key="3">
    <source>
        <dbReference type="EMBL" id="MFB9477157.1"/>
    </source>
</evidence>
<dbReference type="PANTHER" id="PTHR42815:SF2">
    <property type="entry name" value="FAD-BINDING, PUTATIVE (AFU_ORTHOLOGUE AFUA_6G07600)-RELATED"/>
    <property type="match status" value="1"/>
</dbReference>
<organism evidence="3 4">
    <name type="scientific">Nonomuraea salmonea</name>
    <dbReference type="NCBI Taxonomy" id="46181"/>
    <lineage>
        <taxon>Bacteria</taxon>
        <taxon>Bacillati</taxon>
        <taxon>Actinomycetota</taxon>
        <taxon>Actinomycetes</taxon>
        <taxon>Streptosporangiales</taxon>
        <taxon>Streptosporangiaceae</taxon>
        <taxon>Nonomuraea</taxon>
    </lineage>
</organism>
<dbReference type="SUPFAM" id="SSF50475">
    <property type="entry name" value="FMN-binding split barrel"/>
    <property type="match status" value="2"/>
</dbReference>
<feature type="region of interest" description="Disordered" evidence="1">
    <location>
        <begin position="153"/>
        <end position="215"/>
    </location>
</feature>
<comment type="caution">
    <text evidence="3">The sequence shown here is derived from an EMBL/GenBank/DDBJ whole genome shotgun (WGS) entry which is preliminary data.</text>
</comment>
<protein>
    <submittedName>
        <fullName evidence="3">Pyridoxamine 5'-phosphate oxidase family protein</fullName>
    </submittedName>
</protein>
<feature type="domain" description="Pyridoxamine 5'-phosphate oxidase N-terminal" evidence="2">
    <location>
        <begin position="215"/>
        <end position="319"/>
    </location>
</feature>
<dbReference type="InterPro" id="IPR011576">
    <property type="entry name" value="Pyridox_Oxase_N"/>
</dbReference>
<evidence type="ECO:0000313" key="4">
    <source>
        <dbReference type="Proteomes" id="UP001589568"/>
    </source>
</evidence>
<dbReference type="RefSeq" id="WP_379485313.1">
    <property type="nucleotide sequence ID" value="NZ_JBHMCF010000060.1"/>
</dbReference>
<evidence type="ECO:0000256" key="1">
    <source>
        <dbReference type="SAM" id="MobiDB-lite"/>
    </source>
</evidence>
<dbReference type="Pfam" id="PF01243">
    <property type="entry name" value="PNPOx_N"/>
    <property type="match status" value="1"/>
</dbReference>
<keyword evidence="4" id="KW-1185">Reference proteome</keyword>
<evidence type="ECO:0000259" key="2">
    <source>
        <dbReference type="Pfam" id="PF01243"/>
    </source>
</evidence>
<reference evidence="3 4" key="1">
    <citation type="submission" date="2024-09" db="EMBL/GenBank/DDBJ databases">
        <authorList>
            <person name="Sun Q."/>
            <person name="Mori K."/>
        </authorList>
    </citation>
    <scope>NUCLEOTIDE SEQUENCE [LARGE SCALE GENOMIC DNA]</scope>
    <source>
        <strain evidence="3 4">JCM 3324</strain>
    </source>
</reference>
<dbReference type="InterPro" id="IPR012349">
    <property type="entry name" value="Split_barrel_FMN-bd"/>
</dbReference>
<name>A0ABV5P3R3_9ACTN</name>
<sequence>MTSNAMPPTARKTATVKNRITTAEQLEAIIGRPSAMVRKKELAELDDACRDMLALASLAGFGHLDAGGHPRTTMIGGSPGFAHPESPTRLAIATDLDVSGPVSFVFLLPGVGETLRVNGTVTERTPGRLVITVEQAYVHCARAILRSRLWSPSGQQRLTTGDPAQRGKDAPGRPAASRLPEAVGDHLRPPAHAGTPGQPPADAEDPGGPLSEPGVRDVLAATPFLVLSSWDGDGSSDTSPRGDVPGFVRVVDGHTLAIPDRRGNKRADTSRNLLTDGRTSAAALVPGSTDVLRLSGTAVPTDDPDLLAGMAQGSAVPQLALVVTVEHAEVRHNQALADANVWDASGHADDATRTELMASTTRQLAAKTPALRGLAKLLAVFARLLRRAIDATYRRALRKEGYDLPTPDTATGAGDRHVRQNG</sequence>
<dbReference type="Gene3D" id="2.30.110.10">
    <property type="entry name" value="Electron Transport, Fmn-binding Protein, Chain A"/>
    <property type="match status" value="1"/>
</dbReference>
<dbReference type="PANTHER" id="PTHR42815">
    <property type="entry name" value="FAD-BINDING, PUTATIVE (AFU_ORTHOLOGUE AFUA_6G07600)-RELATED"/>
    <property type="match status" value="1"/>
</dbReference>
<dbReference type="EMBL" id="JBHMCF010000060">
    <property type="protein sequence ID" value="MFB9477157.1"/>
    <property type="molecule type" value="Genomic_DNA"/>
</dbReference>
<accession>A0ABV5P3R3</accession>
<feature type="region of interest" description="Disordered" evidence="1">
    <location>
        <begin position="402"/>
        <end position="422"/>
    </location>
</feature>
<proteinExistence type="predicted"/>